<gene>
    <name evidence="2" type="ORF">HNR23_004046</name>
</gene>
<dbReference type="EMBL" id="JACHDS010000001">
    <property type="protein sequence ID" value="MBB6173986.1"/>
    <property type="molecule type" value="Genomic_DNA"/>
</dbReference>
<dbReference type="Proteomes" id="UP000546642">
    <property type="component" value="Unassembled WGS sequence"/>
</dbReference>
<evidence type="ECO:0000313" key="2">
    <source>
        <dbReference type="EMBL" id="MBB6173986.1"/>
    </source>
</evidence>
<accession>A0A7W9YLY9</accession>
<evidence type="ECO:0000313" key="3">
    <source>
        <dbReference type="Proteomes" id="UP000546642"/>
    </source>
</evidence>
<evidence type="ECO:0000256" key="1">
    <source>
        <dbReference type="SAM" id="MobiDB-lite"/>
    </source>
</evidence>
<dbReference type="AlphaFoldDB" id="A0A7W9YLY9"/>
<reference evidence="2 3" key="1">
    <citation type="submission" date="2020-08" db="EMBL/GenBank/DDBJ databases">
        <title>Sequencing the genomes of 1000 actinobacteria strains.</title>
        <authorList>
            <person name="Klenk H.-P."/>
        </authorList>
    </citation>
    <scope>NUCLEOTIDE SEQUENCE [LARGE SCALE GENOMIC DNA]</scope>
    <source>
        <strain evidence="2 3">DSM 46659</strain>
    </source>
</reference>
<keyword evidence="3" id="KW-1185">Reference proteome</keyword>
<proteinExistence type="predicted"/>
<feature type="region of interest" description="Disordered" evidence="1">
    <location>
        <begin position="1"/>
        <end position="24"/>
    </location>
</feature>
<comment type="caution">
    <text evidence="2">The sequence shown here is derived from an EMBL/GenBank/DDBJ whole genome shotgun (WGS) entry which is preliminary data.</text>
</comment>
<organism evidence="2 3">
    <name type="scientific">Nocardiopsis mwathae</name>
    <dbReference type="NCBI Taxonomy" id="1472723"/>
    <lineage>
        <taxon>Bacteria</taxon>
        <taxon>Bacillati</taxon>
        <taxon>Actinomycetota</taxon>
        <taxon>Actinomycetes</taxon>
        <taxon>Streptosporangiales</taxon>
        <taxon>Nocardiopsidaceae</taxon>
        <taxon>Nocardiopsis</taxon>
    </lineage>
</organism>
<protein>
    <submittedName>
        <fullName evidence="2">Uncharacterized protein</fullName>
    </submittedName>
</protein>
<sequence>MLLASNAWRTNGPATDPHRRAPWSTWAARPAPGAHGAAFAVISCLLR</sequence>
<name>A0A7W9YLY9_9ACTN</name>